<feature type="domain" description="SSD" evidence="9">
    <location>
        <begin position="788"/>
        <end position="948"/>
    </location>
</feature>
<feature type="coiled-coil region" evidence="6">
    <location>
        <begin position="217"/>
        <end position="244"/>
    </location>
</feature>
<dbReference type="HOGENOM" id="CLU_003088_0_0_2"/>
<dbReference type="PANTHER" id="PTHR33406:SF13">
    <property type="entry name" value="MEMBRANE PROTEIN YDFJ"/>
    <property type="match status" value="1"/>
</dbReference>
<evidence type="ECO:0000256" key="5">
    <source>
        <dbReference type="ARBA" id="ARBA00023136"/>
    </source>
</evidence>
<evidence type="ECO:0000256" key="6">
    <source>
        <dbReference type="SAM" id="Coils"/>
    </source>
</evidence>
<evidence type="ECO:0000256" key="4">
    <source>
        <dbReference type="ARBA" id="ARBA00022989"/>
    </source>
</evidence>
<dbReference type="Pfam" id="PF03176">
    <property type="entry name" value="MMPL"/>
    <property type="match status" value="2"/>
</dbReference>
<evidence type="ECO:0000259" key="9">
    <source>
        <dbReference type="PROSITE" id="PS50156"/>
    </source>
</evidence>
<feature type="transmembrane region" description="Helical" evidence="8">
    <location>
        <begin position="560"/>
        <end position="579"/>
    </location>
</feature>
<name>L0IAI7_HALRX</name>
<gene>
    <name evidence="10" type="ordered locus">Halru_2016</name>
</gene>
<feature type="compositionally biased region" description="Low complexity" evidence="7">
    <location>
        <begin position="166"/>
        <end position="176"/>
    </location>
</feature>
<evidence type="ECO:0000256" key="8">
    <source>
        <dbReference type="SAM" id="Phobius"/>
    </source>
</evidence>
<feature type="domain" description="SSD" evidence="9">
    <location>
        <begin position="392"/>
        <end position="522"/>
    </location>
</feature>
<feature type="transmembrane region" description="Helical" evidence="8">
    <location>
        <begin position="366"/>
        <end position="385"/>
    </location>
</feature>
<keyword evidence="6" id="KW-0175">Coiled coil</keyword>
<feature type="transmembrane region" description="Helical" evidence="8">
    <location>
        <begin position="392"/>
        <end position="413"/>
    </location>
</feature>
<dbReference type="PANTHER" id="PTHR33406">
    <property type="entry name" value="MEMBRANE PROTEIN MJ1562-RELATED"/>
    <property type="match status" value="1"/>
</dbReference>
<feature type="region of interest" description="Disordered" evidence="7">
    <location>
        <begin position="964"/>
        <end position="991"/>
    </location>
</feature>
<proteinExistence type="predicted"/>
<sequence>MSWMDRLAGAIMDHSKAVIAVMLVFTVIMGAGAGMVDQTSSLDTFQGDSDESTALSYAQNNFDSGNENGTSAQVIVRGDNVLTKDALVSQLELQQSFRDEPTVNRTLSEEQPSVGVANLVAITAISGEQQRELQEEAAALEQRQAELNATAEALSASLDSIRDGESSSAREAFESANQNSPVTLTDSHFQPFEQAVGMLQSAENESQVESAYQLGTQGVLEDEYAQLSERSERLQERQAALQNGSAPPIADQIAAIEAMNETTFDRTLGTVLSEEGAGELNGLAFMPVDYDVGSTSANATMMLVTHQMEGGGGAEAQTGSMPQSIVDAQLEMRSIANADDAPGTDVMIFGGGVMTEEINNSMGDSLAIVGPLALLFVVLALIVAYRDVLDILLGLFGIIAVLVWTFGFMGWTGISFNQIFIAVPVLLIGLSIDYAIHIFMRHREQRHEGGAYAEADSRGSMRTALVGVGIALVWVTATTVIGFLSNLTSPVPPIQDFGVVSAAGITAALLIFGALIPAIKVELDEFLENRGFDRKKRAFGTGGGRFSQLLGAGSVAARRAPIAVILIALLVSAGGAYGATQVDTTFDQEDFIAEDPPEWTKNLPEPFKPAEYTMKENLDYVNQHFVREDAQAQIVVQGDGVTDPQTLQRIHDAEREAANNSVVATLGSGDADLESPIRTMQAVAAENESFNATLTAADTNDDMVPDQNVEGVYDALFATAPTEASNVIHQTDDGQYQGVRMVISTQGTAAMSDVTDEMQTIASGIDGTAGVSATATGQTILFDIVSDQLMDTVIESLVITLVAVFAFLMLTYRLTEGSATLGAVTLMPVVFSVSWILGTMYLTGIPFNVMTGMITSLTVGLGVAYSIHISERYNLELERTGSVWEAMSRTITGTGGALLGSAATTVGGFGVLAFAILPPLQQFGIITGMTIIYAFLASVLVLPSLLVLWTKYLGPDDVSFAVPGAQPAASDGGKTGPASESDDTLPSDEDD</sequence>
<keyword evidence="5 8" id="KW-0472">Membrane</keyword>
<evidence type="ECO:0000256" key="2">
    <source>
        <dbReference type="ARBA" id="ARBA00022475"/>
    </source>
</evidence>
<dbReference type="SUPFAM" id="SSF82866">
    <property type="entry name" value="Multidrug efflux transporter AcrB transmembrane domain"/>
    <property type="match status" value="2"/>
</dbReference>
<keyword evidence="4 8" id="KW-1133">Transmembrane helix</keyword>
<evidence type="ECO:0000256" key="7">
    <source>
        <dbReference type="SAM" id="MobiDB-lite"/>
    </source>
</evidence>
<dbReference type="Gene3D" id="1.20.1640.10">
    <property type="entry name" value="Multidrug efflux transporter AcrB transmembrane domain"/>
    <property type="match status" value="2"/>
</dbReference>
<feature type="transmembrane region" description="Helical" evidence="8">
    <location>
        <begin position="419"/>
        <end position="440"/>
    </location>
</feature>
<dbReference type="GeneID" id="14376524"/>
<dbReference type="Proteomes" id="UP000010846">
    <property type="component" value="Chromosome"/>
</dbReference>
<dbReference type="KEGG" id="hru:Halru_2016"/>
<evidence type="ECO:0000256" key="3">
    <source>
        <dbReference type="ARBA" id="ARBA00022692"/>
    </source>
</evidence>
<feature type="compositionally biased region" description="Acidic residues" evidence="7">
    <location>
        <begin position="980"/>
        <end position="991"/>
    </location>
</feature>
<feature type="transmembrane region" description="Helical" evidence="8">
    <location>
        <begin position="819"/>
        <end position="841"/>
    </location>
</feature>
<dbReference type="RefSeq" id="WP_015301224.1">
    <property type="nucleotide sequence ID" value="NC_019964.1"/>
</dbReference>
<keyword evidence="3 8" id="KW-0812">Transmembrane</keyword>
<feature type="transmembrane region" description="Helical" evidence="8">
    <location>
        <begin position="497"/>
        <end position="519"/>
    </location>
</feature>
<evidence type="ECO:0000313" key="11">
    <source>
        <dbReference type="Proteomes" id="UP000010846"/>
    </source>
</evidence>
<reference evidence="10" key="1">
    <citation type="submission" date="2011-09" db="EMBL/GenBank/DDBJ databases">
        <title>Complete sequence of Halovivax ruber XH-70.</title>
        <authorList>
            <consortium name="US DOE Joint Genome Institute"/>
            <person name="Lucas S."/>
            <person name="Han J."/>
            <person name="Lapidus A."/>
            <person name="Cheng J.-F."/>
            <person name="Goodwin L."/>
            <person name="Pitluck S."/>
            <person name="Peters L."/>
            <person name="Mikhailova N."/>
            <person name="Davenport K."/>
            <person name="Detter J.C."/>
            <person name="Han C."/>
            <person name="Tapia R."/>
            <person name="Land M."/>
            <person name="Hauser L."/>
            <person name="Kyrpides N."/>
            <person name="Ivanova N."/>
            <person name="Pagani I."/>
            <person name="Sproer C."/>
            <person name="Anderson I."/>
            <person name="Woyke T."/>
        </authorList>
    </citation>
    <scope>NUCLEOTIDE SEQUENCE</scope>
    <source>
        <strain evidence="10">XH-70</strain>
    </source>
</reference>
<feature type="coiled-coil region" evidence="6">
    <location>
        <begin position="130"/>
        <end position="157"/>
    </location>
</feature>
<dbReference type="EMBL" id="CP003050">
    <property type="protein sequence ID" value="AGB16610.1"/>
    <property type="molecule type" value="Genomic_DNA"/>
</dbReference>
<keyword evidence="2" id="KW-1003">Cell membrane</keyword>
<comment type="subcellular location">
    <subcellularLocation>
        <location evidence="1">Cell membrane</location>
        <topology evidence="1">Multi-pass membrane protein</topology>
    </subcellularLocation>
</comment>
<organism evidence="10 11">
    <name type="scientific">Halovivax ruber (strain DSM 18193 / JCM 13892 / XH-70)</name>
    <dbReference type="NCBI Taxonomy" id="797302"/>
    <lineage>
        <taxon>Archaea</taxon>
        <taxon>Methanobacteriati</taxon>
        <taxon>Methanobacteriota</taxon>
        <taxon>Stenosarchaea group</taxon>
        <taxon>Halobacteria</taxon>
        <taxon>Halobacteriales</taxon>
        <taxon>Natrialbaceae</taxon>
        <taxon>Halovivax</taxon>
    </lineage>
</organism>
<dbReference type="InterPro" id="IPR000731">
    <property type="entry name" value="SSD"/>
</dbReference>
<feature type="region of interest" description="Disordered" evidence="7">
    <location>
        <begin position="159"/>
        <end position="185"/>
    </location>
</feature>
<feature type="transmembrane region" description="Helical" evidence="8">
    <location>
        <begin position="847"/>
        <end position="867"/>
    </location>
</feature>
<feature type="transmembrane region" description="Helical" evidence="8">
    <location>
        <begin position="461"/>
        <end position="485"/>
    </location>
</feature>
<feature type="transmembrane region" description="Helical" evidence="8">
    <location>
        <begin position="897"/>
        <end position="917"/>
    </location>
</feature>
<dbReference type="AlphaFoldDB" id="L0IAI7"/>
<dbReference type="InterPro" id="IPR004869">
    <property type="entry name" value="MMPL_dom"/>
</dbReference>
<dbReference type="eggNOG" id="arCOG02174">
    <property type="taxonomic scope" value="Archaea"/>
</dbReference>
<protein>
    <submittedName>
        <fullName evidence="10">Putative RND superfamily exporter</fullName>
    </submittedName>
</protein>
<dbReference type="InterPro" id="IPR050545">
    <property type="entry name" value="Mycobact_MmpL"/>
</dbReference>
<dbReference type="OrthoDB" id="42357at2157"/>
<evidence type="ECO:0000256" key="1">
    <source>
        <dbReference type="ARBA" id="ARBA00004651"/>
    </source>
</evidence>
<keyword evidence="11" id="KW-1185">Reference proteome</keyword>
<dbReference type="STRING" id="797302.Halru_2016"/>
<feature type="transmembrane region" description="Helical" evidence="8">
    <location>
        <begin position="923"/>
        <end position="949"/>
    </location>
</feature>
<dbReference type="PROSITE" id="PS50156">
    <property type="entry name" value="SSD"/>
    <property type="match status" value="2"/>
</dbReference>
<evidence type="ECO:0000313" key="10">
    <source>
        <dbReference type="EMBL" id="AGB16610.1"/>
    </source>
</evidence>
<dbReference type="GO" id="GO:0005886">
    <property type="term" value="C:plasma membrane"/>
    <property type="evidence" value="ECO:0007669"/>
    <property type="project" value="UniProtKB-SubCell"/>
</dbReference>
<accession>L0IAI7</accession>
<feature type="transmembrane region" description="Helical" evidence="8">
    <location>
        <begin position="793"/>
        <end position="812"/>
    </location>
</feature>